<dbReference type="RefSeq" id="XP_009836286.1">
    <property type="nucleotide sequence ID" value="XM_009837984.1"/>
</dbReference>
<keyword evidence="1" id="KW-0479">Metal-binding</keyword>
<dbReference type="OrthoDB" id="7459479at2759"/>
<reference evidence="3" key="1">
    <citation type="submission" date="2013-12" db="EMBL/GenBank/DDBJ databases">
        <title>The Genome Sequence of Aphanomyces astaci APO3.</title>
        <authorList>
            <consortium name="The Broad Institute Genomics Platform"/>
            <person name="Russ C."/>
            <person name="Tyler B."/>
            <person name="van West P."/>
            <person name="Dieguez-Uribeondo J."/>
            <person name="Young S.K."/>
            <person name="Zeng Q."/>
            <person name="Gargeya S."/>
            <person name="Fitzgerald M."/>
            <person name="Abouelleil A."/>
            <person name="Alvarado L."/>
            <person name="Chapman S.B."/>
            <person name="Gainer-Dewar J."/>
            <person name="Goldberg J."/>
            <person name="Griggs A."/>
            <person name="Gujja S."/>
            <person name="Hansen M."/>
            <person name="Howarth C."/>
            <person name="Imamovic A."/>
            <person name="Ireland A."/>
            <person name="Larimer J."/>
            <person name="McCowan C."/>
            <person name="Murphy C."/>
            <person name="Pearson M."/>
            <person name="Poon T.W."/>
            <person name="Priest M."/>
            <person name="Roberts A."/>
            <person name="Saif S."/>
            <person name="Shea T."/>
            <person name="Sykes S."/>
            <person name="Wortman J."/>
            <person name="Nusbaum C."/>
            <person name="Birren B."/>
        </authorList>
    </citation>
    <scope>NUCLEOTIDE SEQUENCE [LARGE SCALE GENOMIC DNA]</scope>
    <source>
        <strain evidence="3">APO3</strain>
    </source>
</reference>
<dbReference type="PROSITE" id="PS50103">
    <property type="entry name" value="ZF_C3H1"/>
    <property type="match status" value="1"/>
</dbReference>
<feature type="zinc finger region" description="C3H1-type" evidence="1">
    <location>
        <begin position="141"/>
        <end position="169"/>
    </location>
</feature>
<dbReference type="PANTHER" id="PTHR36971:SF3">
    <property type="entry name" value="C3H1-TYPE DOMAIN-CONTAINING PROTEIN"/>
    <property type="match status" value="1"/>
</dbReference>
<dbReference type="VEuPathDB" id="FungiDB:H257_11146"/>
<dbReference type="GeneID" id="20813142"/>
<keyword evidence="1" id="KW-0862">Zinc</keyword>
<accession>W4G3C2</accession>
<dbReference type="EMBL" id="KI913145">
    <property type="protein sequence ID" value="ETV74180.1"/>
    <property type="molecule type" value="Genomic_DNA"/>
</dbReference>
<gene>
    <name evidence="3" type="ORF">H257_11146</name>
</gene>
<dbReference type="InterPro" id="IPR000571">
    <property type="entry name" value="Znf_CCCH"/>
</dbReference>
<dbReference type="GO" id="GO:0008270">
    <property type="term" value="F:zinc ion binding"/>
    <property type="evidence" value="ECO:0007669"/>
    <property type="project" value="UniProtKB-KW"/>
</dbReference>
<proteinExistence type="predicted"/>
<evidence type="ECO:0000259" key="2">
    <source>
        <dbReference type="PROSITE" id="PS50103"/>
    </source>
</evidence>
<evidence type="ECO:0000256" key="1">
    <source>
        <dbReference type="PROSITE-ProRule" id="PRU00723"/>
    </source>
</evidence>
<name>W4G3C2_APHAT</name>
<keyword evidence="1" id="KW-0863">Zinc-finger</keyword>
<dbReference type="AlphaFoldDB" id="W4G3C2"/>
<feature type="domain" description="C3H1-type" evidence="2">
    <location>
        <begin position="141"/>
        <end position="169"/>
    </location>
</feature>
<dbReference type="PANTHER" id="PTHR36971">
    <property type="entry name" value="UNNAMED PRODUCT"/>
    <property type="match status" value="1"/>
</dbReference>
<sequence>MSAATTKAALDALLVDGGDVSNVTVYGQLSRKRLLSRGLIFGDLLLADNTLLNFMVRSAEGWLTKEQVVALKFAMHLGDLLTARGRLERTAGSNQLMFVLFECSVTVSWESVHPGIAYSSDQSTFYTSADSGSSQTNMVTLQGRNACKHHFNNASCVRGAECQFFHGHPDEYNDLRKEWLAKRLQLKQKVSAIQGDTHDPAEKKLKRARAHVFCDWIVATFGQKWLQQRGGGTVLDVAGGRGDLSFELWANHNIPCTLVEPRLRKPRKQHLKALAADPGLTLPRQIQACLDTTTMVTHSSTFDLATLVVGMHPDEATEVIVDMALRLQKPFAVVPCCVMSRLFPTRRFEHQVVATYDVFVQYLRSKHPNMQTTFLPFGGKNQVLYMLPCHYESPPPKI</sequence>
<protein>
    <recommendedName>
        <fullName evidence="2">C3H1-type domain-containing protein</fullName>
    </recommendedName>
</protein>
<organism evidence="3">
    <name type="scientific">Aphanomyces astaci</name>
    <name type="common">Crayfish plague agent</name>
    <dbReference type="NCBI Taxonomy" id="112090"/>
    <lineage>
        <taxon>Eukaryota</taxon>
        <taxon>Sar</taxon>
        <taxon>Stramenopiles</taxon>
        <taxon>Oomycota</taxon>
        <taxon>Saprolegniomycetes</taxon>
        <taxon>Saprolegniales</taxon>
        <taxon>Verrucalvaceae</taxon>
        <taxon>Aphanomyces</taxon>
    </lineage>
</organism>
<evidence type="ECO:0000313" key="3">
    <source>
        <dbReference type="EMBL" id="ETV74180.1"/>
    </source>
</evidence>